<proteinExistence type="predicted"/>
<dbReference type="KEGG" id="nml:Namu_2134"/>
<dbReference type="eggNOG" id="COG1309">
    <property type="taxonomic scope" value="Bacteria"/>
</dbReference>
<dbReference type="InterPro" id="IPR054129">
    <property type="entry name" value="DesT_TetR_C"/>
</dbReference>
<gene>
    <name evidence="6" type="ordered locus">Namu_2134</name>
</gene>
<dbReference type="Gene3D" id="1.10.357.10">
    <property type="entry name" value="Tetracycline Repressor, domain 2"/>
    <property type="match status" value="1"/>
</dbReference>
<sequence>MTDATRVTPRLSKSARRTQLLAAAKAVFVAQGYHAAAMDDIAVQAGVSKPVLYQHFPSKLELYLALLGESADEMVRLVREALRASTDNHVRVDNAVAAYFNFVADNGEAYRLIFESDLRGQPEVEYIVEHAWDKCISAITETITTDTGVDVERARLLASGMVGLSQVSARYWIQQSPHVSRAEAIELLSTLMWRGISRFPRQHEAAGAEPGQSFSTQGE</sequence>
<reference evidence="6 7" key="2">
    <citation type="journal article" date="2010" name="Stand. Genomic Sci.">
        <title>Complete genome sequence of Nakamurella multipartita type strain (Y-104).</title>
        <authorList>
            <person name="Tice H."/>
            <person name="Mayilraj S."/>
            <person name="Sims D."/>
            <person name="Lapidus A."/>
            <person name="Nolan M."/>
            <person name="Lucas S."/>
            <person name="Glavina Del Rio T."/>
            <person name="Copeland A."/>
            <person name="Cheng J.F."/>
            <person name="Meincke L."/>
            <person name="Bruce D."/>
            <person name="Goodwin L."/>
            <person name="Pitluck S."/>
            <person name="Ivanova N."/>
            <person name="Mavromatis K."/>
            <person name="Ovchinnikova G."/>
            <person name="Pati A."/>
            <person name="Chen A."/>
            <person name="Palaniappan K."/>
            <person name="Land M."/>
            <person name="Hauser L."/>
            <person name="Chang Y.J."/>
            <person name="Jeffries C.D."/>
            <person name="Detter J.C."/>
            <person name="Brettin T."/>
            <person name="Rohde M."/>
            <person name="Goker M."/>
            <person name="Bristow J."/>
            <person name="Eisen J.A."/>
            <person name="Markowitz V."/>
            <person name="Hugenholtz P."/>
            <person name="Kyrpides N.C."/>
            <person name="Klenk H.P."/>
            <person name="Chen F."/>
        </authorList>
    </citation>
    <scope>NUCLEOTIDE SEQUENCE [LARGE SCALE GENOMIC DNA]</scope>
    <source>
        <strain evidence="7">ATCC 700099 / DSM 44233 / CIP 104796 / JCM 9543 / NBRC 105858 / Y-104</strain>
    </source>
</reference>
<dbReference type="RefSeq" id="WP_015747404.1">
    <property type="nucleotide sequence ID" value="NC_013235.1"/>
</dbReference>
<dbReference type="SUPFAM" id="SSF46689">
    <property type="entry name" value="Homeodomain-like"/>
    <property type="match status" value="1"/>
</dbReference>
<keyword evidence="7" id="KW-1185">Reference proteome</keyword>
<dbReference type="Proteomes" id="UP000002218">
    <property type="component" value="Chromosome"/>
</dbReference>
<evidence type="ECO:0000256" key="4">
    <source>
        <dbReference type="PROSITE-ProRule" id="PRU00335"/>
    </source>
</evidence>
<dbReference type="SUPFAM" id="SSF48498">
    <property type="entry name" value="Tetracyclin repressor-like, C-terminal domain"/>
    <property type="match status" value="1"/>
</dbReference>
<evidence type="ECO:0000313" key="6">
    <source>
        <dbReference type="EMBL" id="ACV78512.1"/>
    </source>
</evidence>
<dbReference type="EMBL" id="CP001737">
    <property type="protein sequence ID" value="ACV78512.1"/>
    <property type="molecule type" value="Genomic_DNA"/>
</dbReference>
<dbReference type="PANTHER" id="PTHR30055:SF160">
    <property type="entry name" value="TRANSCRIPTIONAL REGULATORY PROTEIN (PROBABLY ASNC-FAMILY)-RELATED"/>
    <property type="match status" value="1"/>
</dbReference>
<dbReference type="InterPro" id="IPR001647">
    <property type="entry name" value="HTH_TetR"/>
</dbReference>
<organism evidence="6 7">
    <name type="scientific">Nakamurella multipartita (strain ATCC 700099 / DSM 44233 / CIP 104796 / JCM 9543 / NBRC 105858 / Y-104)</name>
    <name type="common">Microsphaera multipartita</name>
    <dbReference type="NCBI Taxonomy" id="479431"/>
    <lineage>
        <taxon>Bacteria</taxon>
        <taxon>Bacillati</taxon>
        <taxon>Actinomycetota</taxon>
        <taxon>Actinomycetes</taxon>
        <taxon>Nakamurellales</taxon>
        <taxon>Nakamurellaceae</taxon>
        <taxon>Nakamurella</taxon>
    </lineage>
</organism>
<dbReference type="PROSITE" id="PS50977">
    <property type="entry name" value="HTH_TETR_2"/>
    <property type="match status" value="1"/>
</dbReference>
<protein>
    <submittedName>
        <fullName evidence="6">Transcriptional regulator, TetR family</fullName>
    </submittedName>
</protein>
<dbReference type="InterPro" id="IPR036271">
    <property type="entry name" value="Tet_transcr_reg_TetR-rel_C_sf"/>
</dbReference>
<dbReference type="InParanoid" id="C8XJ47"/>
<name>C8XJ47_NAKMY</name>
<dbReference type="GO" id="GO:0000976">
    <property type="term" value="F:transcription cis-regulatory region binding"/>
    <property type="evidence" value="ECO:0007669"/>
    <property type="project" value="TreeGrafter"/>
</dbReference>
<evidence type="ECO:0000256" key="1">
    <source>
        <dbReference type="ARBA" id="ARBA00023015"/>
    </source>
</evidence>
<dbReference type="Pfam" id="PF00440">
    <property type="entry name" value="TetR_N"/>
    <property type="match status" value="1"/>
</dbReference>
<evidence type="ECO:0000256" key="2">
    <source>
        <dbReference type="ARBA" id="ARBA00023125"/>
    </source>
</evidence>
<dbReference type="GO" id="GO:0045892">
    <property type="term" value="P:negative regulation of DNA-templated transcription"/>
    <property type="evidence" value="ECO:0007669"/>
    <property type="project" value="UniProtKB-ARBA"/>
</dbReference>
<feature type="DNA-binding region" description="H-T-H motif" evidence="4">
    <location>
        <begin position="37"/>
        <end position="56"/>
    </location>
</feature>
<keyword evidence="2 4" id="KW-0238">DNA-binding</keyword>
<feature type="domain" description="HTH tetR-type" evidence="5">
    <location>
        <begin position="14"/>
        <end position="74"/>
    </location>
</feature>
<reference evidence="7" key="1">
    <citation type="submission" date="2009-09" db="EMBL/GenBank/DDBJ databases">
        <title>The complete genome of Nakamurella multipartita DSM 44233.</title>
        <authorList>
            <consortium name="US DOE Joint Genome Institute (JGI-PGF)"/>
            <person name="Lucas S."/>
            <person name="Copeland A."/>
            <person name="Lapidus A."/>
            <person name="Glavina del Rio T."/>
            <person name="Dalin E."/>
            <person name="Tice H."/>
            <person name="Bruce D."/>
            <person name="Goodwin L."/>
            <person name="Pitluck S."/>
            <person name="Kyrpides N."/>
            <person name="Mavromatis K."/>
            <person name="Ivanova N."/>
            <person name="Ovchinnikova G."/>
            <person name="Sims D."/>
            <person name="Meincke L."/>
            <person name="Brettin T."/>
            <person name="Detter J.C."/>
            <person name="Han C."/>
            <person name="Larimer F."/>
            <person name="Land M."/>
            <person name="Hauser L."/>
            <person name="Markowitz V."/>
            <person name="Cheng J.-F."/>
            <person name="Hugenholtz P."/>
            <person name="Woyke T."/>
            <person name="Wu D."/>
            <person name="Klenk H.-P."/>
            <person name="Eisen J.A."/>
        </authorList>
    </citation>
    <scope>NUCLEOTIDE SEQUENCE [LARGE SCALE GENOMIC DNA]</scope>
    <source>
        <strain evidence="7">ATCC 700099 / DSM 44233 / CIP 104796 / JCM 9543 / NBRC 105858 / Y-104</strain>
    </source>
</reference>
<dbReference type="PANTHER" id="PTHR30055">
    <property type="entry name" value="HTH-TYPE TRANSCRIPTIONAL REGULATOR RUTR"/>
    <property type="match status" value="1"/>
</dbReference>
<dbReference type="PRINTS" id="PR00455">
    <property type="entry name" value="HTHTETR"/>
</dbReference>
<dbReference type="FunFam" id="1.10.10.60:FF:000141">
    <property type="entry name" value="TetR family transcriptional regulator"/>
    <property type="match status" value="1"/>
</dbReference>
<keyword evidence="1" id="KW-0805">Transcription regulation</keyword>
<dbReference type="GO" id="GO:0003700">
    <property type="term" value="F:DNA-binding transcription factor activity"/>
    <property type="evidence" value="ECO:0007669"/>
    <property type="project" value="TreeGrafter"/>
</dbReference>
<keyword evidence="3" id="KW-0804">Transcription</keyword>
<dbReference type="Pfam" id="PF21943">
    <property type="entry name" value="TetR_C_46"/>
    <property type="match status" value="1"/>
</dbReference>
<dbReference type="InterPro" id="IPR009057">
    <property type="entry name" value="Homeodomain-like_sf"/>
</dbReference>
<accession>C8XJ47</accession>
<dbReference type="AlphaFoldDB" id="C8XJ47"/>
<dbReference type="OrthoDB" id="70491at2"/>
<evidence type="ECO:0000313" key="7">
    <source>
        <dbReference type="Proteomes" id="UP000002218"/>
    </source>
</evidence>
<dbReference type="HOGENOM" id="CLU_069356_11_2_11"/>
<dbReference type="InterPro" id="IPR050109">
    <property type="entry name" value="HTH-type_TetR-like_transc_reg"/>
</dbReference>
<dbReference type="STRING" id="479431.Namu_2134"/>
<evidence type="ECO:0000259" key="5">
    <source>
        <dbReference type="PROSITE" id="PS50977"/>
    </source>
</evidence>
<evidence type="ECO:0000256" key="3">
    <source>
        <dbReference type="ARBA" id="ARBA00023163"/>
    </source>
</evidence>